<comment type="caution">
    <text evidence="1">The sequence shown here is derived from an EMBL/GenBank/DDBJ whole genome shotgun (WGS) entry which is preliminary data.</text>
</comment>
<sequence length="48" mass="5474">MYISSAEPCVGVFDIPLPHDSKIWAKLKVARFQSNNCPCLGKYQMKQM</sequence>
<evidence type="ECO:0000313" key="2">
    <source>
        <dbReference type="Proteomes" id="UP000269945"/>
    </source>
</evidence>
<proteinExistence type="predicted"/>
<dbReference type="AlphaFoldDB" id="A0A9X9PYY9"/>
<dbReference type="EMBL" id="CYRY02010331">
    <property type="protein sequence ID" value="VCW78585.1"/>
    <property type="molecule type" value="Genomic_DNA"/>
</dbReference>
<organism evidence="1 2">
    <name type="scientific">Gulo gulo</name>
    <name type="common">Wolverine</name>
    <name type="synonym">Gluton</name>
    <dbReference type="NCBI Taxonomy" id="48420"/>
    <lineage>
        <taxon>Eukaryota</taxon>
        <taxon>Metazoa</taxon>
        <taxon>Chordata</taxon>
        <taxon>Craniata</taxon>
        <taxon>Vertebrata</taxon>
        <taxon>Euteleostomi</taxon>
        <taxon>Mammalia</taxon>
        <taxon>Eutheria</taxon>
        <taxon>Laurasiatheria</taxon>
        <taxon>Carnivora</taxon>
        <taxon>Caniformia</taxon>
        <taxon>Musteloidea</taxon>
        <taxon>Mustelidae</taxon>
        <taxon>Guloninae</taxon>
        <taxon>Gulo</taxon>
    </lineage>
</organism>
<accession>A0A9X9PYY9</accession>
<dbReference type="Proteomes" id="UP000269945">
    <property type="component" value="Unassembled WGS sequence"/>
</dbReference>
<reference evidence="1 2" key="1">
    <citation type="submission" date="2018-10" db="EMBL/GenBank/DDBJ databases">
        <authorList>
            <person name="Ekblom R."/>
            <person name="Jareborg N."/>
        </authorList>
    </citation>
    <scope>NUCLEOTIDE SEQUENCE [LARGE SCALE GENOMIC DNA]</scope>
    <source>
        <tissue evidence="1">Muscle</tissue>
    </source>
</reference>
<gene>
    <name evidence="1" type="ORF">BN2614_LOCUS6</name>
</gene>
<protein>
    <submittedName>
        <fullName evidence="1">Uncharacterized protein</fullName>
    </submittedName>
</protein>
<keyword evidence="2" id="KW-1185">Reference proteome</keyword>
<name>A0A9X9PYY9_GULGU</name>
<evidence type="ECO:0000313" key="1">
    <source>
        <dbReference type="EMBL" id="VCW78585.1"/>
    </source>
</evidence>